<accession>A0A930YWK6</accession>
<dbReference type="GO" id="GO:0071555">
    <property type="term" value="P:cell wall organization"/>
    <property type="evidence" value="ECO:0007669"/>
    <property type="project" value="UniProtKB-KW"/>
</dbReference>
<evidence type="ECO:0000256" key="2">
    <source>
        <dbReference type="ARBA" id="ARBA00007553"/>
    </source>
</evidence>
<dbReference type="PANTHER" id="PTHR30417">
    <property type="entry name" value="N-ACETYLMURAMOYL-L-ALANINE AMIDASE AMID"/>
    <property type="match status" value="1"/>
</dbReference>
<dbReference type="EC" id="3.5.1.28" evidence="3"/>
<dbReference type="CDD" id="cd06583">
    <property type="entry name" value="PGRP"/>
    <property type="match status" value="1"/>
</dbReference>
<evidence type="ECO:0000313" key="8">
    <source>
        <dbReference type="Proteomes" id="UP000694480"/>
    </source>
</evidence>
<comment type="catalytic activity">
    <reaction evidence="1">
        <text>Hydrolyzes the link between N-acetylmuramoyl residues and L-amino acid residues in certain cell-wall glycopeptides.</text>
        <dbReference type="EC" id="3.5.1.28"/>
    </reaction>
</comment>
<dbReference type="InterPro" id="IPR036366">
    <property type="entry name" value="PGBDSf"/>
</dbReference>
<dbReference type="Proteomes" id="UP000694480">
    <property type="component" value="Unassembled WGS sequence"/>
</dbReference>
<evidence type="ECO:0000256" key="5">
    <source>
        <dbReference type="ARBA" id="ARBA00023316"/>
    </source>
</evidence>
<gene>
    <name evidence="7" type="ORF">IC612_08085</name>
</gene>
<evidence type="ECO:0000313" key="7">
    <source>
        <dbReference type="EMBL" id="MBF5027752.1"/>
    </source>
</evidence>
<feature type="domain" description="N-acetylmuramoyl-L-alanine amidase" evidence="6">
    <location>
        <begin position="95"/>
        <end position="237"/>
    </location>
</feature>
<dbReference type="SMART" id="SM00644">
    <property type="entry name" value="Ami_2"/>
    <property type="match status" value="1"/>
</dbReference>
<dbReference type="PROSITE" id="PS51257">
    <property type="entry name" value="PROKAR_LIPOPROTEIN"/>
    <property type="match status" value="1"/>
</dbReference>
<dbReference type="InterPro" id="IPR036505">
    <property type="entry name" value="Amidase/PGRP_sf"/>
</dbReference>
<dbReference type="RefSeq" id="WP_194739678.1">
    <property type="nucleotide sequence ID" value="NZ_JADKYY010000010.1"/>
</dbReference>
<evidence type="ECO:0000256" key="3">
    <source>
        <dbReference type="ARBA" id="ARBA00011901"/>
    </source>
</evidence>
<keyword evidence="5" id="KW-0961">Cell wall biogenesis/degradation</keyword>
<keyword evidence="4" id="KW-0378">Hydrolase</keyword>
<proteinExistence type="inferred from homology"/>
<organism evidence="7 8">
    <name type="scientific">Planobacterium oryzisoli</name>
    <dbReference type="NCBI Taxonomy" id="2771435"/>
    <lineage>
        <taxon>Bacteria</taxon>
        <taxon>Pseudomonadati</taxon>
        <taxon>Bacteroidota</taxon>
        <taxon>Flavobacteriia</taxon>
        <taxon>Flavobacteriales</taxon>
        <taxon>Weeksellaceae</taxon>
        <taxon>Chryseobacterium group</taxon>
        <taxon>Chryseobacterium</taxon>
    </lineage>
</organism>
<dbReference type="FunFam" id="3.40.80.10:FF:000003">
    <property type="entry name" value="N-acetylmuramoyl-L-alanine amidase"/>
    <property type="match status" value="1"/>
</dbReference>
<dbReference type="AlphaFoldDB" id="A0A930YWK6"/>
<dbReference type="PANTHER" id="PTHR30417:SF1">
    <property type="entry name" value="N-ACETYLMURAMOYL-L-ALANINE AMIDASE AMID"/>
    <property type="match status" value="1"/>
</dbReference>
<comment type="similarity">
    <text evidence="2">Belongs to the N-acetylmuramoyl-L-alanine amidase 2 family.</text>
</comment>
<name>A0A930YWK6_9FLAO</name>
<dbReference type="GO" id="GO:0009254">
    <property type="term" value="P:peptidoglycan turnover"/>
    <property type="evidence" value="ECO:0007669"/>
    <property type="project" value="TreeGrafter"/>
</dbReference>
<sequence length="344" mass="39092">MRNTLSLIALSVFAVSCSTQKTSATPQKPPIQVEEKKETAVKAEPVPGKIVKPQIQHQGDLDFFKINIADAAKNDNTISHGSIVSAKAAGYKISKEYFPAVGQNFRQRYIILHYTALDHDKSVRVLTEQSVSSHYLIGDQNDKIIHQLVDENKRAYHSGLSHWRGVENLNDSSVGIEIVNTGFTNGATGQREFYPYPEWQFRKVGALVKDLVDRYMILPENVLGHSDVAPTRKQDPGPLFPWKRLYEEYGVGMWYDQQVMESYMNQMDAENFYMQSTDPTFIFKYQTMLKQFGYGLNPSGSEDSDTKKTIEAFQYRFRPEKATGSMDVETYAILQALLDKYPGK</sequence>
<evidence type="ECO:0000259" key="6">
    <source>
        <dbReference type="SMART" id="SM00644"/>
    </source>
</evidence>
<comment type="caution">
    <text evidence="7">The sequence shown here is derived from an EMBL/GenBank/DDBJ whole genome shotgun (WGS) entry which is preliminary data.</text>
</comment>
<dbReference type="GO" id="GO:0009253">
    <property type="term" value="P:peptidoglycan catabolic process"/>
    <property type="evidence" value="ECO:0007669"/>
    <property type="project" value="InterPro"/>
</dbReference>
<dbReference type="InterPro" id="IPR002477">
    <property type="entry name" value="Peptidoglycan-bd-like"/>
</dbReference>
<reference evidence="7" key="1">
    <citation type="submission" date="2020-11" db="EMBL/GenBank/DDBJ databases">
        <title>Genome seq and assembly of Planobacterium sp.</title>
        <authorList>
            <person name="Chhetri G."/>
        </authorList>
    </citation>
    <scope>NUCLEOTIDE SEQUENCE</scope>
    <source>
        <strain evidence="7">GCR5</strain>
    </source>
</reference>
<dbReference type="SUPFAM" id="SSF47090">
    <property type="entry name" value="PGBD-like"/>
    <property type="match status" value="1"/>
</dbReference>
<dbReference type="SUPFAM" id="SSF55846">
    <property type="entry name" value="N-acetylmuramoyl-L-alanine amidase-like"/>
    <property type="match status" value="1"/>
</dbReference>
<dbReference type="EMBL" id="JADKYY010000010">
    <property type="protein sequence ID" value="MBF5027752.1"/>
    <property type="molecule type" value="Genomic_DNA"/>
</dbReference>
<dbReference type="Gene3D" id="1.10.101.10">
    <property type="entry name" value="PGBD-like superfamily/PGBD"/>
    <property type="match status" value="1"/>
</dbReference>
<protein>
    <recommendedName>
        <fullName evidence="3">N-acetylmuramoyl-L-alanine amidase</fullName>
        <ecNumber evidence="3">3.5.1.28</ecNumber>
    </recommendedName>
</protein>
<dbReference type="Pfam" id="PF01471">
    <property type="entry name" value="PG_binding_1"/>
    <property type="match status" value="1"/>
</dbReference>
<evidence type="ECO:0000256" key="1">
    <source>
        <dbReference type="ARBA" id="ARBA00001561"/>
    </source>
</evidence>
<dbReference type="InterPro" id="IPR051206">
    <property type="entry name" value="NAMLAA_amidase_2"/>
</dbReference>
<dbReference type="GO" id="GO:0008745">
    <property type="term" value="F:N-acetylmuramoyl-L-alanine amidase activity"/>
    <property type="evidence" value="ECO:0007669"/>
    <property type="project" value="UniProtKB-EC"/>
</dbReference>
<dbReference type="InterPro" id="IPR036365">
    <property type="entry name" value="PGBD-like_sf"/>
</dbReference>
<keyword evidence="8" id="KW-1185">Reference proteome</keyword>
<evidence type="ECO:0000256" key="4">
    <source>
        <dbReference type="ARBA" id="ARBA00022801"/>
    </source>
</evidence>
<dbReference type="Pfam" id="PF01510">
    <property type="entry name" value="Amidase_2"/>
    <property type="match status" value="1"/>
</dbReference>
<dbReference type="Gene3D" id="3.40.80.10">
    <property type="entry name" value="Peptidoglycan recognition protein-like"/>
    <property type="match status" value="1"/>
</dbReference>
<dbReference type="InterPro" id="IPR002502">
    <property type="entry name" value="Amidase_domain"/>
</dbReference>